<name>A0A9P7R9F3_9PEZI</name>
<dbReference type="AlphaFoldDB" id="A0A9P7R9F3"/>
<accession>A0A9P7R9F3</accession>
<reference evidence="1" key="1">
    <citation type="submission" date="2021-05" db="EMBL/GenBank/DDBJ databases">
        <title>Comparative genomics of three Colletotrichum scovillei strains and genetic complementation revealed genes involved fungal growth and virulence on chili pepper.</title>
        <authorList>
            <person name="Hsieh D.-K."/>
            <person name="Chuang S.-C."/>
            <person name="Chen C.-Y."/>
            <person name="Chao Y.-T."/>
            <person name="Lu M.-Y.J."/>
            <person name="Lee M.-H."/>
            <person name="Shih M.-C."/>
        </authorList>
    </citation>
    <scope>NUCLEOTIDE SEQUENCE</scope>
    <source>
        <strain evidence="1">Coll-153</strain>
    </source>
</reference>
<organism evidence="1 2">
    <name type="scientific">Colletotrichum scovillei</name>
    <dbReference type="NCBI Taxonomy" id="1209932"/>
    <lineage>
        <taxon>Eukaryota</taxon>
        <taxon>Fungi</taxon>
        <taxon>Dikarya</taxon>
        <taxon>Ascomycota</taxon>
        <taxon>Pezizomycotina</taxon>
        <taxon>Sordariomycetes</taxon>
        <taxon>Hypocreomycetidae</taxon>
        <taxon>Glomerellales</taxon>
        <taxon>Glomerellaceae</taxon>
        <taxon>Colletotrichum</taxon>
        <taxon>Colletotrichum acutatum species complex</taxon>
    </lineage>
</organism>
<protein>
    <submittedName>
        <fullName evidence="1">BTB/POZ domain-containing protein</fullName>
    </submittedName>
</protein>
<comment type="caution">
    <text evidence="1">The sequence shown here is derived from an EMBL/GenBank/DDBJ whole genome shotgun (WGS) entry which is preliminary data.</text>
</comment>
<proteinExistence type="predicted"/>
<keyword evidence="2" id="KW-1185">Reference proteome</keyword>
<evidence type="ECO:0000313" key="2">
    <source>
        <dbReference type="Proteomes" id="UP000699042"/>
    </source>
</evidence>
<dbReference type="EMBL" id="JAESDN010000004">
    <property type="protein sequence ID" value="KAG7051101.1"/>
    <property type="molecule type" value="Genomic_DNA"/>
</dbReference>
<gene>
    <name evidence="1" type="ORF">JMJ77_001728</name>
</gene>
<evidence type="ECO:0000313" key="1">
    <source>
        <dbReference type="EMBL" id="KAG7051101.1"/>
    </source>
</evidence>
<dbReference type="Proteomes" id="UP000699042">
    <property type="component" value="Unassembled WGS sequence"/>
</dbReference>
<sequence length="184" mass="20581">MTIDQRTTCSRTASVRDARISVSPSPCVRKAYASASLEVPHKVRTGPGSATAPVRQDQSFGEFRRLLETGPEQLHQLRPRVKVLDRVDLDLDEPELIPGRDDGQEMHQQRRLQVLSLLFKEICHSANSMSTTSSASTNCMYGTVWFQTSMRVIFSNDLASLSRPAARPSLHRSPTVKWSIDGSW</sequence>